<name>A0A1L9V768_ASPGL</name>
<dbReference type="Proteomes" id="UP000184300">
    <property type="component" value="Unassembled WGS sequence"/>
</dbReference>
<keyword evidence="2" id="KW-1185">Reference proteome</keyword>
<evidence type="ECO:0000313" key="1">
    <source>
        <dbReference type="EMBL" id="OJJ79756.1"/>
    </source>
</evidence>
<organism evidence="1 2">
    <name type="scientific">Aspergillus glaucus CBS 516.65</name>
    <dbReference type="NCBI Taxonomy" id="1160497"/>
    <lineage>
        <taxon>Eukaryota</taxon>
        <taxon>Fungi</taxon>
        <taxon>Dikarya</taxon>
        <taxon>Ascomycota</taxon>
        <taxon>Pezizomycotina</taxon>
        <taxon>Eurotiomycetes</taxon>
        <taxon>Eurotiomycetidae</taxon>
        <taxon>Eurotiales</taxon>
        <taxon>Aspergillaceae</taxon>
        <taxon>Aspergillus</taxon>
        <taxon>Aspergillus subgen. Aspergillus</taxon>
    </lineage>
</organism>
<dbReference type="RefSeq" id="XP_022396454.1">
    <property type="nucleotide sequence ID" value="XM_022549410.1"/>
</dbReference>
<protein>
    <submittedName>
        <fullName evidence="1">Uncharacterized protein</fullName>
    </submittedName>
</protein>
<sequence length="356" mass="40731">MTSEFRRGFKPRAKRQFNPQYWQPFISAFLKIEEFITSTDFITIDQIIARLKDEGLLRPDETDNDNNERNLQYARYFVFCVLGWQTMLFTPAPMDSSNSILVETPQLAIDEQDGCCEYTHMSLQQDSRSCSNEPLSEFLVGFGVLLPSKSLCLDKDPNIQHAFHKQTEVHAKTFNAYTLSAVAGLRIKWVDALACHLEFNSTTKEISLFRFPSFCQSLLLEYTKGRRRNVIHACATTSSSSPYWATEEEVNQLLVEILLSYRLLFGQTRKSRGLFRSSLNPFNRNPFVKKAASDVNIRDPILSALCGTKDPFDSILSGLVEKDSYHLPRDFPVLRYRISILQGHLSTTTPQIRLVG</sequence>
<reference evidence="2" key="1">
    <citation type="journal article" date="2017" name="Genome Biol.">
        <title>Comparative genomics reveals high biological diversity and specific adaptations in the industrially and medically important fungal genus Aspergillus.</title>
        <authorList>
            <person name="de Vries R.P."/>
            <person name="Riley R."/>
            <person name="Wiebenga A."/>
            <person name="Aguilar-Osorio G."/>
            <person name="Amillis S."/>
            <person name="Uchima C.A."/>
            <person name="Anderluh G."/>
            <person name="Asadollahi M."/>
            <person name="Askin M."/>
            <person name="Barry K."/>
            <person name="Battaglia E."/>
            <person name="Bayram O."/>
            <person name="Benocci T."/>
            <person name="Braus-Stromeyer S.A."/>
            <person name="Caldana C."/>
            <person name="Canovas D."/>
            <person name="Cerqueira G.C."/>
            <person name="Chen F."/>
            <person name="Chen W."/>
            <person name="Choi C."/>
            <person name="Clum A."/>
            <person name="Dos Santos R.A."/>
            <person name="Damasio A.R."/>
            <person name="Diallinas G."/>
            <person name="Emri T."/>
            <person name="Fekete E."/>
            <person name="Flipphi M."/>
            <person name="Freyberg S."/>
            <person name="Gallo A."/>
            <person name="Gournas C."/>
            <person name="Habgood R."/>
            <person name="Hainaut M."/>
            <person name="Harispe M.L."/>
            <person name="Henrissat B."/>
            <person name="Hilden K.S."/>
            <person name="Hope R."/>
            <person name="Hossain A."/>
            <person name="Karabika E."/>
            <person name="Karaffa L."/>
            <person name="Karanyi Z."/>
            <person name="Krasevec N."/>
            <person name="Kuo A."/>
            <person name="Kusch H."/>
            <person name="LaButti K."/>
            <person name="Lagendijk E.L."/>
            <person name="Lapidus A."/>
            <person name="Levasseur A."/>
            <person name="Lindquist E."/>
            <person name="Lipzen A."/>
            <person name="Logrieco A.F."/>
            <person name="MacCabe A."/>
            <person name="Maekelae M.R."/>
            <person name="Malavazi I."/>
            <person name="Melin P."/>
            <person name="Meyer V."/>
            <person name="Mielnichuk N."/>
            <person name="Miskei M."/>
            <person name="Molnar A.P."/>
            <person name="Mule G."/>
            <person name="Ngan C.Y."/>
            <person name="Orejas M."/>
            <person name="Orosz E."/>
            <person name="Ouedraogo J.P."/>
            <person name="Overkamp K.M."/>
            <person name="Park H.-S."/>
            <person name="Perrone G."/>
            <person name="Piumi F."/>
            <person name="Punt P.J."/>
            <person name="Ram A.F."/>
            <person name="Ramon A."/>
            <person name="Rauscher S."/>
            <person name="Record E."/>
            <person name="Riano-Pachon D.M."/>
            <person name="Robert V."/>
            <person name="Roehrig J."/>
            <person name="Ruller R."/>
            <person name="Salamov A."/>
            <person name="Salih N.S."/>
            <person name="Samson R.A."/>
            <person name="Sandor E."/>
            <person name="Sanguinetti M."/>
            <person name="Schuetze T."/>
            <person name="Sepcic K."/>
            <person name="Shelest E."/>
            <person name="Sherlock G."/>
            <person name="Sophianopoulou V."/>
            <person name="Squina F.M."/>
            <person name="Sun H."/>
            <person name="Susca A."/>
            <person name="Todd R.B."/>
            <person name="Tsang A."/>
            <person name="Unkles S.E."/>
            <person name="van de Wiele N."/>
            <person name="van Rossen-Uffink D."/>
            <person name="Oliveira J.V."/>
            <person name="Vesth T.C."/>
            <person name="Visser J."/>
            <person name="Yu J.-H."/>
            <person name="Zhou M."/>
            <person name="Andersen M.R."/>
            <person name="Archer D.B."/>
            <person name="Baker S.E."/>
            <person name="Benoit I."/>
            <person name="Brakhage A.A."/>
            <person name="Braus G.H."/>
            <person name="Fischer R."/>
            <person name="Frisvad J.C."/>
            <person name="Goldman G.H."/>
            <person name="Houbraken J."/>
            <person name="Oakley B."/>
            <person name="Pocsi I."/>
            <person name="Scazzocchio C."/>
            <person name="Seiboth B."/>
            <person name="vanKuyk P.A."/>
            <person name="Wortman J."/>
            <person name="Dyer P.S."/>
            <person name="Grigoriev I.V."/>
        </authorList>
    </citation>
    <scope>NUCLEOTIDE SEQUENCE [LARGE SCALE GENOMIC DNA]</scope>
    <source>
        <strain evidence="2">CBS 516.65</strain>
    </source>
</reference>
<dbReference type="EMBL" id="KV878915">
    <property type="protein sequence ID" value="OJJ79756.1"/>
    <property type="molecule type" value="Genomic_DNA"/>
</dbReference>
<dbReference type="VEuPathDB" id="FungiDB:ASPGLDRAFT_69886"/>
<proteinExistence type="predicted"/>
<gene>
    <name evidence="1" type="ORF">ASPGLDRAFT_69886</name>
</gene>
<dbReference type="GeneID" id="34465670"/>
<accession>A0A1L9V768</accession>
<dbReference type="AlphaFoldDB" id="A0A1L9V768"/>
<evidence type="ECO:0000313" key="2">
    <source>
        <dbReference type="Proteomes" id="UP000184300"/>
    </source>
</evidence>
<dbReference type="OrthoDB" id="5428890at2759"/>